<sequence length="120" mass="13799">MNILSLFLYAQQKVKINILKTGKLSSSRREVAFVILTSIYAYAKALQLVESSSYFGMKSTQIKLFKQVACLADNDDKLVVYPNNKYRIQTKPHGHGDIHSLLYSSGLLEEWYNIYLIILY</sequence>
<evidence type="ECO:0000313" key="9">
    <source>
        <dbReference type="Proteomes" id="UP000235145"/>
    </source>
</evidence>
<organism evidence="8 9">
    <name type="scientific">Lactuca sativa</name>
    <name type="common">Garden lettuce</name>
    <dbReference type="NCBI Taxonomy" id="4236"/>
    <lineage>
        <taxon>Eukaryota</taxon>
        <taxon>Viridiplantae</taxon>
        <taxon>Streptophyta</taxon>
        <taxon>Embryophyta</taxon>
        <taxon>Tracheophyta</taxon>
        <taxon>Spermatophyta</taxon>
        <taxon>Magnoliopsida</taxon>
        <taxon>eudicotyledons</taxon>
        <taxon>Gunneridae</taxon>
        <taxon>Pentapetalae</taxon>
        <taxon>asterids</taxon>
        <taxon>campanulids</taxon>
        <taxon>Asterales</taxon>
        <taxon>Asteraceae</taxon>
        <taxon>Cichorioideae</taxon>
        <taxon>Cichorieae</taxon>
        <taxon>Lactucinae</taxon>
        <taxon>Lactuca</taxon>
    </lineage>
</organism>
<dbReference type="EMBL" id="NBSK02000004">
    <property type="protein sequence ID" value="KAJ0209843.1"/>
    <property type="molecule type" value="Genomic_DNA"/>
</dbReference>
<dbReference type="Pfam" id="PF01704">
    <property type="entry name" value="UDPGP"/>
    <property type="match status" value="1"/>
</dbReference>
<protein>
    <recommendedName>
        <fullName evidence="6">UTP-monosaccharide-1-phosphate uridylyltransferase</fullName>
        <ecNumber evidence="6">2.7.7.64</ecNumber>
    </recommendedName>
</protein>
<evidence type="ECO:0000256" key="7">
    <source>
        <dbReference type="ARBA" id="ARBA00048259"/>
    </source>
</evidence>
<keyword evidence="9" id="KW-1185">Reference proteome</keyword>
<evidence type="ECO:0000256" key="3">
    <source>
        <dbReference type="ARBA" id="ARBA00022679"/>
    </source>
</evidence>
<comment type="catalytic activity">
    <reaction evidence="7">
        <text>a monosaccharide 1-phosphate + UTP + H(+) = a UDP-monosaccharide + diphosphate</text>
        <dbReference type="Rhea" id="RHEA:13205"/>
        <dbReference type="ChEBI" id="CHEBI:15378"/>
        <dbReference type="ChEBI" id="CHEBI:33019"/>
        <dbReference type="ChEBI" id="CHEBI:46398"/>
        <dbReference type="ChEBI" id="CHEBI:140358"/>
        <dbReference type="ChEBI" id="CHEBI:140359"/>
        <dbReference type="EC" id="2.7.7.64"/>
    </reaction>
</comment>
<dbReference type="Gene3D" id="3.90.550.10">
    <property type="entry name" value="Spore Coat Polysaccharide Biosynthesis Protein SpsA, Chain A"/>
    <property type="match status" value="1"/>
</dbReference>
<dbReference type="AlphaFoldDB" id="A0A9R1VSE8"/>
<evidence type="ECO:0000256" key="2">
    <source>
        <dbReference type="ARBA" id="ARBA00001946"/>
    </source>
</evidence>
<dbReference type="SUPFAM" id="SSF53448">
    <property type="entry name" value="Nucleotide-diphospho-sugar transferases"/>
    <property type="match status" value="1"/>
</dbReference>
<gene>
    <name evidence="8" type="ORF">LSAT_V11C400216230</name>
</gene>
<dbReference type="InterPro" id="IPR039741">
    <property type="entry name" value="UDP-sugar_pyrophosphorylase"/>
</dbReference>
<name>A0A9R1VSE8_LACSA</name>
<dbReference type="PANTHER" id="PTHR11952">
    <property type="entry name" value="UDP- GLUCOSE PYROPHOSPHORYLASE"/>
    <property type="match status" value="1"/>
</dbReference>
<dbReference type="InterPro" id="IPR029044">
    <property type="entry name" value="Nucleotide-diphossugar_trans"/>
</dbReference>
<evidence type="ECO:0000256" key="5">
    <source>
        <dbReference type="ARBA" id="ARBA00038047"/>
    </source>
</evidence>
<keyword evidence="3" id="KW-0808">Transferase</keyword>
<keyword evidence="4" id="KW-0548">Nucleotidyltransferase</keyword>
<dbReference type="GO" id="GO:0051748">
    <property type="term" value="F:UTP-monosaccharide-1-phosphate uridylyltransferase activity"/>
    <property type="evidence" value="ECO:0007669"/>
    <property type="project" value="UniProtKB-EC"/>
</dbReference>
<evidence type="ECO:0000256" key="1">
    <source>
        <dbReference type="ARBA" id="ARBA00001936"/>
    </source>
</evidence>
<dbReference type="PANTHER" id="PTHR11952:SF9">
    <property type="entry name" value="UDP-SUGAR PYROPHOSPHORYLASE"/>
    <property type="match status" value="1"/>
</dbReference>
<evidence type="ECO:0000313" key="8">
    <source>
        <dbReference type="EMBL" id="KAJ0209843.1"/>
    </source>
</evidence>
<evidence type="ECO:0000256" key="6">
    <source>
        <dbReference type="ARBA" id="ARBA00039080"/>
    </source>
</evidence>
<dbReference type="EC" id="2.7.7.64" evidence="6"/>
<dbReference type="InterPro" id="IPR002618">
    <property type="entry name" value="UDPGP_fam"/>
</dbReference>
<proteinExistence type="inferred from homology"/>
<comment type="cofactor">
    <cofactor evidence="2">
        <name>Mg(2+)</name>
        <dbReference type="ChEBI" id="CHEBI:18420"/>
    </cofactor>
</comment>
<comment type="caution">
    <text evidence="8">The sequence shown here is derived from an EMBL/GenBank/DDBJ whole genome shotgun (WGS) entry which is preliminary data.</text>
</comment>
<comment type="similarity">
    <text evidence="5">Belongs to the USP family.</text>
</comment>
<dbReference type="Proteomes" id="UP000235145">
    <property type="component" value="Unassembled WGS sequence"/>
</dbReference>
<comment type="cofactor">
    <cofactor evidence="1">
        <name>Mn(2+)</name>
        <dbReference type="ChEBI" id="CHEBI:29035"/>
    </cofactor>
</comment>
<accession>A0A9R1VSE8</accession>
<evidence type="ECO:0000256" key="4">
    <source>
        <dbReference type="ARBA" id="ARBA00022695"/>
    </source>
</evidence>
<reference evidence="8 9" key="1">
    <citation type="journal article" date="2017" name="Nat. Commun.">
        <title>Genome assembly with in vitro proximity ligation data and whole-genome triplication in lettuce.</title>
        <authorList>
            <person name="Reyes-Chin-Wo S."/>
            <person name="Wang Z."/>
            <person name="Yang X."/>
            <person name="Kozik A."/>
            <person name="Arikit S."/>
            <person name="Song C."/>
            <person name="Xia L."/>
            <person name="Froenicke L."/>
            <person name="Lavelle D.O."/>
            <person name="Truco M.J."/>
            <person name="Xia R."/>
            <person name="Zhu S."/>
            <person name="Xu C."/>
            <person name="Xu H."/>
            <person name="Xu X."/>
            <person name="Cox K."/>
            <person name="Korf I."/>
            <person name="Meyers B.C."/>
            <person name="Michelmore R.W."/>
        </authorList>
    </citation>
    <scope>NUCLEOTIDE SEQUENCE [LARGE SCALE GENOMIC DNA]</scope>
    <source>
        <strain evidence="9">cv. Salinas</strain>
        <tissue evidence="8">Seedlings</tissue>
    </source>
</reference>